<evidence type="ECO:0000256" key="5">
    <source>
        <dbReference type="ARBA" id="ARBA00022692"/>
    </source>
</evidence>
<dbReference type="PANTHER" id="PTHR32552">
    <property type="entry name" value="FERRICHROME IRON RECEPTOR-RELATED"/>
    <property type="match status" value="1"/>
</dbReference>
<keyword evidence="4 10" id="KW-1134">Transmembrane beta strand</keyword>
<dbReference type="AlphaFoldDB" id="A0A7V8U988"/>
<dbReference type="GO" id="GO:0015891">
    <property type="term" value="P:siderophore transport"/>
    <property type="evidence" value="ECO:0007669"/>
    <property type="project" value="InterPro"/>
</dbReference>
<evidence type="ECO:0000256" key="9">
    <source>
        <dbReference type="ARBA" id="ARBA00023237"/>
    </source>
</evidence>
<proteinExistence type="inferred from homology"/>
<dbReference type="PANTHER" id="PTHR32552:SF90">
    <property type="entry name" value="METAL-PSEUDOPALINE RECEPTOR CNTO"/>
    <property type="match status" value="1"/>
</dbReference>
<evidence type="ECO:0000256" key="3">
    <source>
        <dbReference type="ARBA" id="ARBA00022448"/>
    </source>
</evidence>
<comment type="similarity">
    <text evidence="2 10 11">Belongs to the TonB-dependent receptor family.</text>
</comment>
<dbReference type="Gene3D" id="2.40.170.20">
    <property type="entry name" value="TonB-dependent receptor, beta-barrel domain"/>
    <property type="match status" value="1"/>
</dbReference>
<dbReference type="GO" id="GO:0015344">
    <property type="term" value="F:siderophore uptake transmembrane transporter activity"/>
    <property type="evidence" value="ECO:0007669"/>
    <property type="project" value="TreeGrafter"/>
</dbReference>
<comment type="subcellular location">
    <subcellularLocation>
        <location evidence="1 10">Cell outer membrane</location>
        <topology evidence="1 10">Multi-pass membrane protein</topology>
    </subcellularLocation>
</comment>
<reference evidence="15 16" key="1">
    <citation type="journal article" date="1994" name="Int. J. Syst. Bacteriol.">
        <title>Phylogenetic positions of novel aerobic, bacteriochlorophyll a-containing bacteria and description of Roseococcus thiosulfatophilus gen. nov., sp. nov., Erythromicrobium ramosum gen. nov., sp. nov., and Erythrobacter litoralis sp. nov.</title>
        <authorList>
            <person name="Yurkov V."/>
            <person name="Stackebrandt E."/>
            <person name="Holmes A."/>
            <person name="Fuerst J.A."/>
            <person name="Hugenholtz P."/>
            <person name="Golecki J."/>
            <person name="Gad'on N."/>
            <person name="Gorlenko V.M."/>
            <person name="Kompantseva E.I."/>
            <person name="Drews G."/>
        </authorList>
    </citation>
    <scope>NUCLEOTIDE SEQUENCE [LARGE SCALE GENOMIC DNA]</scope>
    <source>
        <strain evidence="15 16">KR-99</strain>
    </source>
</reference>
<dbReference type="GO" id="GO:0009279">
    <property type="term" value="C:cell outer membrane"/>
    <property type="evidence" value="ECO:0007669"/>
    <property type="project" value="UniProtKB-SubCell"/>
</dbReference>
<dbReference type="InterPro" id="IPR036942">
    <property type="entry name" value="Beta-barrel_TonB_sf"/>
</dbReference>
<comment type="caution">
    <text evidence="15">The sequence shown here is derived from an EMBL/GenBank/DDBJ whole genome shotgun (WGS) entry which is preliminary data.</text>
</comment>
<keyword evidence="6 11" id="KW-0798">TonB box</keyword>
<evidence type="ECO:0000256" key="11">
    <source>
        <dbReference type="RuleBase" id="RU003357"/>
    </source>
</evidence>
<feature type="domain" description="TonB-dependent receptor-like beta-barrel" evidence="13">
    <location>
        <begin position="229"/>
        <end position="684"/>
    </location>
</feature>
<dbReference type="Proteomes" id="UP000589292">
    <property type="component" value="Unassembled WGS sequence"/>
</dbReference>
<dbReference type="CDD" id="cd01347">
    <property type="entry name" value="ligand_gated_channel"/>
    <property type="match status" value="1"/>
</dbReference>
<dbReference type="Pfam" id="PF00593">
    <property type="entry name" value="TonB_dep_Rec_b-barrel"/>
    <property type="match status" value="1"/>
</dbReference>
<feature type="chain" id="PRO_5031220781" evidence="12">
    <location>
        <begin position="26"/>
        <end position="715"/>
    </location>
</feature>
<dbReference type="NCBIfam" id="TIGR01783">
    <property type="entry name" value="TonB-siderophor"/>
    <property type="match status" value="1"/>
</dbReference>
<evidence type="ECO:0000313" key="15">
    <source>
        <dbReference type="EMBL" id="MBA1375170.1"/>
    </source>
</evidence>
<keyword evidence="7 10" id="KW-0472">Membrane</keyword>
<dbReference type="PROSITE" id="PS52016">
    <property type="entry name" value="TONB_DEPENDENT_REC_3"/>
    <property type="match status" value="1"/>
</dbReference>
<dbReference type="EMBL" id="VDES01000002">
    <property type="protein sequence ID" value="MBA1375170.1"/>
    <property type="molecule type" value="Genomic_DNA"/>
</dbReference>
<evidence type="ECO:0000259" key="14">
    <source>
        <dbReference type="Pfam" id="PF07715"/>
    </source>
</evidence>
<keyword evidence="16" id="KW-1185">Reference proteome</keyword>
<dbReference type="RefSeq" id="WP_181267747.1">
    <property type="nucleotide sequence ID" value="NZ_BAAAGB010000001.1"/>
</dbReference>
<protein>
    <submittedName>
        <fullName evidence="15">TonB-dependent siderophore receptor</fullName>
    </submittedName>
</protein>
<evidence type="ECO:0000256" key="4">
    <source>
        <dbReference type="ARBA" id="ARBA00022452"/>
    </source>
</evidence>
<feature type="domain" description="TonB-dependent receptor plug" evidence="14">
    <location>
        <begin position="55"/>
        <end position="158"/>
    </location>
</feature>
<keyword evidence="9 10" id="KW-0998">Cell outer membrane</keyword>
<evidence type="ECO:0000256" key="1">
    <source>
        <dbReference type="ARBA" id="ARBA00004571"/>
    </source>
</evidence>
<evidence type="ECO:0000256" key="6">
    <source>
        <dbReference type="ARBA" id="ARBA00023077"/>
    </source>
</evidence>
<sequence length="715" mass="77774">MSRFAFGLVSLLLAGTASLPGTAWADEEQPGDALEAEGNIIVTGQRQAYRGDFTLRETPQAITQIGQEQIDANNLTRLTDALDLSASVARQNNFGGLWDAYAVRGFAGDENLPSGYLVNGFNGGRGFGGTRDVAGVERIEILKGPNAALFGRGEPGGTVNIVTKRADFDNRGRINVQAGSFDRRRADADVNIAVGDVAAVRLIGFYEKSDSFRRTVGSERVGFLPSFLLKLGENTTVSYDLELTRQEADFDRGTVAIGGVLGRVSRRDFFGEPGDGPIEADATGHQVQLDHKFSEDWSLLIGTQYRETRLEGFSTEAELATGRQRLFRDGRSLSRQRRFRLYEGEHFVVRGEIAGRFATDGLTHRVLLGVDYDEFDNSQLFLRFRPPSIGAATTALASNDIDVFNPVYGRFPLPAPGPQTNRLDQQRAVGAYVQDQISITDSLQIRLGGRFDDITVESLNRANNTAASRSYNRFSPQAGIVYTASSAVSFYAAYGEGFRANLGATAAGTLFDPETSKSAEIGAKFGLFDDALQGTVSLFTLSKSNVLAADPANPGFSLPIGKARSRGLEVDLMGKLPGDIDLWFSYAYVDAEAREDVADLNFGLPIRRGDRLINIPRHTVSLQASRAFDIGDTKLTVGGGVQHVGTRLGETGTAFELPDYTLVRLFAAWKVIENVEIFADVTNLFDTVYYTNSFAQLWVQPGTPRAASVALRLSF</sequence>
<dbReference type="InterPro" id="IPR037066">
    <property type="entry name" value="Plug_dom_sf"/>
</dbReference>
<evidence type="ECO:0000256" key="2">
    <source>
        <dbReference type="ARBA" id="ARBA00009810"/>
    </source>
</evidence>
<keyword evidence="3 10" id="KW-0813">Transport</keyword>
<name>A0A7V8U988_9SPHN</name>
<evidence type="ECO:0000256" key="8">
    <source>
        <dbReference type="ARBA" id="ARBA00023170"/>
    </source>
</evidence>
<evidence type="ECO:0000259" key="13">
    <source>
        <dbReference type="Pfam" id="PF00593"/>
    </source>
</evidence>
<evidence type="ECO:0000313" key="16">
    <source>
        <dbReference type="Proteomes" id="UP000589292"/>
    </source>
</evidence>
<accession>A0A7V8U988</accession>
<evidence type="ECO:0000256" key="7">
    <source>
        <dbReference type="ARBA" id="ARBA00023136"/>
    </source>
</evidence>
<organism evidence="15 16">
    <name type="scientific">Sphingomonas ursincola</name>
    <dbReference type="NCBI Taxonomy" id="56361"/>
    <lineage>
        <taxon>Bacteria</taxon>
        <taxon>Pseudomonadati</taxon>
        <taxon>Pseudomonadota</taxon>
        <taxon>Alphaproteobacteria</taxon>
        <taxon>Sphingomonadales</taxon>
        <taxon>Sphingomonadaceae</taxon>
        <taxon>Sphingomonas</taxon>
    </lineage>
</organism>
<dbReference type="InterPro" id="IPR010105">
    <property type="entry name" value="TonB_sidphr_rcpt"/>
</dbReference>
<dbReference type="Pfam" id="PF07715">
    <property type="entry name" value="Plug"/>
    <property type="match status" value="1"/>
</dbReference>
<evidence type="ECO:0000256" key="12">
    <source>
        <dbReference type="SAM" id="SignalP"/>
    </source>
</evidence>
<keyword evidence="5 10" id="KW-0812">Transmembrane</keyword>
<keyword evidence="8 15" id="KW-0675">Receptor</keyword>
<feature type="signal peptide" evidence="12">
    <location>
        <begin position="1"/>
        <end position="25"/>
    </location>
</feature>
<dbReference type="InterPro" id="IPR012910">
    <property type="entry name" value="Plug_dom"/>
</dbReference>
<evidence type="ECO:0000256" key="10">
    <source>
        <dbReference type="PROSITE-ProRule" id="PRU01360"/>
    </source>
</evidence>
<dbReference type="InterPro" id="IPR039426">
    <property type="entry name" value="TonB-dep_rcpt-like"/>
</dbReference>
<gene>
    <name evidence="15" type="ORF">FG486_12545</name>
</gene>
<keyword evidence="12" id="KW-0732">Signal</keyword>
<dbReference type="SUPFAM" id="SSF56935">
    <property type="entry name" value="Porins"/>
    <property type="match status" value="1"/>
</dbReference>
<dbReference type="Gene3D" id="2.170.130.10">
    <property type="entry name" value="TonB-dependent receptor, plug domain"/>
    <property type="match status" value="1"/>
</dbReference>
<dbReference type="InterPro" id="IPR000531">
    <property type="entry name" value="Beta-barrel_TonB"/>
</dbReference>
<dbReference type="GO" id="GO:0038023">
    <property type="term" value="F:signaling receptor activity"/>
    <property type="evidence" value="ECO:0007669"/>
    <property type="project" value="InterPro"/>
</dbReference>